<feature type="compositionally biased region" description="Polar residues" evidence="1">
    <location>
        <begin position="316"/>
        <end position="325"/>
    </location>
</feature>
<evidence type="ECO:0000256" key="2">
    <source>
        <dbReference type="SAM" id="Phobius"/>
    </source>
</evidence>
<dbReference type="Proteomes" id="UP000010301">
    <property type="component" value="Unassembled WGS sequence"/>
</dbReference>
<sequence length="371" mass="40350">MSQAKICENKPVTYTGLIILMVLAVIAVYVTPALIRLRQHKVDNPVEDRFSEGITVVDVSRVCPRVFGESARSQPLLLPNSKVDLVNGDWSEAMVEATARPLKRRKVAKTAETEKQLAKVRAERKNRLAAEAVAGQRRFVIAAFALTFLVAFTVATVYGSLNTWWLTAPSSVLLGTLISGRAAYQKSQQASANETAAMRRIRETAEKERRRKVQARIRSTEVTTGSITLGDQQVALPVAETIVAVEVAEIVETQVETVVSAQEQAHREAQNALVGNKAKGAQRKEQPNAQAQTMLDVLPTTTVSGKSAVVRRRATPLTTSVSAPTVSGRRPVSARPMPVDAASSTELAQEAAARKEAALDLEQILQQRRAQ</sequence>
<reference evidence="3 4" key="1">
    <citation type="submission" date="2009-01" db="EMBL/GenBank/DDBJ databases">
        <authorList>
            <person name="Qin X."/>
            <person name="Bachman B."/>
            <person name="Battles P."/>
            <person name="Bell A."/>
            <person name="Bess C."/>
            <person name="Bickham C."/>
            <person name="Chaboub L."/>
            <person name="Chen D."/>
            <person name="Coyle M."/>
            <person name="Deiros D.R."/>
            <person name="Dinh H."/>
            <person name="Forbes L."/>
            <person name="Fowler G."/>
            <person name="Francisco L."/>
            <person name="Fu Q."/>
            <person name="Gubbala S."/>
            <person name="Hale W."/>
            <person name="Han Y."/>
            <person name="Hemphill L."/>
            <person name="Highlander S.K."/>
            <person name="Hirani K."/>
            <person name="Hogues M."/>
            <person name="Jackson L."/>
            <person name="Jakkamsetti A."/>
            <person name="Javaid M."/>
            <person name="Jiang H."/>
            <person name="Korchina V."/>
            <person name="Kovar C."/>
            <person name="Lara F."/>
            <person name="Lee S."/>
            <person name="Mata R."/>
            <person name="Mathew T."/>
            <person name="Moen C."/>
            <person name="Morales K."/>
            <person name="Munidasa M."/>
            <person name="Nazareth L."/>
            <person name="Ngo R."/>
            <person name="Nguyen L."/>
            <person name="Okwuonu G."/>
            <person name="Ongeri F."/>
            <person name="Patil S."/>
            <person name="Petrosino J."/>
            <person name="Pham C."/>
            <person name="Pham P."/>
            <person name="Pu L.-L."/>
            <person name="Puazo M."/>
            <person name="Raj R."/>
            <person name="Reid J."/>
            <person name="Rouhana J."/>
            <person name="Saada N."/>
            <person name="Shang Y."/>
            <person name="Simmons D."/>
            <person name="Thornton R."/>
            <person name="Warren J."/>
            <person name="Weissenberger G."/>
            <person name="Zhang J."/>
            <person name="Zhang L."/>
            <person name="Zhou C."/>
            <person name="Zhu D."/>
            <person name="Muzny D."/>
            <person name="Worley K."/>
            <person name="Gibbs R."/>
        </authorList>
    </citation>
    <scope>NUCLEOTIDE SEQUENCE [LARGE SCALE GENOMIC DNA]</scope>
    <source>
        <strain evidence="3 4">DSM 15436</strain>
    </source>
</reference>
<evidence type="ECO:0000313" key="4">
    <source>
        <dbReference type="Proteomes" id="UP000010301"/>
    </source>
</evidence>
<comment type="caution">
    <text evidence="3">The sequence shown here is derived from an EMBL/GenBank/DDBJ whole genome shotgun (WGS) entry which is preliminary data.</text>
</comment>
<dbReference type="STRING" id="525245.HMPREF0044_1541"/>
<keyword evidence="2" id="KW-1133">Transmembrane helix</keyword>
<proteinExistence type="predicted"/>
<keyword evidence="4" id="KW-1185">Reference proteome</keyword>
<dbReference type="AlphaFoldDB" id="C0W288"/>
<feature type="region of interest" description="Disordered" evidence="1">
    <location>
        <begin position="314"/>
        <end position="348"/>
    </location>
</feature>
<evidence type="ECO:0000256" key="1">
    <source>
        <dbReference type="SAM" id="MobiDB-lite"/>
    </source>
</evidence>
<evidence type="ECO:0000313" key="3">
    <source>
        <dbReference type="EMBL" id="EEH63302.1"/>
    </source>
</evidence>
<protein>
    <submittedName>
        <fullName evidence="3">Uncharacterized protein</fullName>
    </submittedName>
</protein>
<organism evidence="3 4">
    <name type="scientific">Gleimia coleocanis DSM 15436</name>
    <dbReference type="NCBI Taxonomy" id="525245"/>
    <lineage>
        <taxon>Bacteria</taxon>
        <taxon>Bacillati</taxon>
        <taxon>Actinomycetota</taxon>
        <taxon>Actinomycetes</taxon>
        <taxon>Actinomycetales</taxon>
        <taxon>Actinomycetaceae</taxon>
        <taxon>Gleimia</taxon>
    </lineage>
</organism>
<dbReference type="eggNOG" id="ENOG5032M6M">
    <property type="taxonomic scope" value="Bacteria"/>
</dbReference>
<dbReference type="HOGENOM" id="CLU_745206_0_0_11"/>
<keyword evidence="2" id="KW-0472">Membrane</keyword>
<feature type="transmembrane region" description="Helical" evidence="2">
    <location>
        <begin position="139"/>
        <end position="158"/>
    </location>
</feature>
<dbReference type="EMBL" id="ACFG01000037">
    <property type="protein sequence ID" value="EEH63302.1"/>
    <property type="molecule type" value="Genomic_DNA"/>
</dbReference>
<name>C0W288_9ACTO</name>
<gene>
    <name evidence="3" type="ORF">HMPREF0044_1541</name>
</gene>
<keyword evidence="2" id="KW-0812">Transmembrane</keyword>
<feature type="transmembrane region" description="Helical" evidence="2">
    <location>
        <begin position="12"/>
        <end position="35"/>
    </location>
</feature>
<accession>C0W288</accession>